<protein>
    <recommendedName>
        <fullName evidence="3">NERD domain-containing protein</fullName>
    </recommendedName>
</protein>
<accession>A0A7W6A1S7</accession>
<evidence type="ECO:0008006" key="3">
    <source>
        <dbReference type="Google" id="ProtNLM"/>
    </source>
</evidence>
<proteinExistence type="predicted"/>
<gene>
    <name evidence="1" type="ORF">GGR11_001180</name>
</gene>
<evidence type="ECO:0000313" key="1">
    <source>
        <dbReference type="EMBL" id="MBB3871666.1"/>
    </source>
</evidence>
<reference evidence="1 2" key="1">
    <citation type="submission" date="2020-08" db="EMBL/GenBank/DDBJ databases">
        <title>Genomic Encyclopedia of Type Strains, Phase IV (KMG-IV): sequencing the most valuable type-strain genomes for metagenomic binning, comparative biology and taxonomic classification.</title>
        <authorList>
            <person name="Goeker M."/>
        </authorList>
    </citation>
    <scope>NUCLEOTIDE SEQUENCE [LARGE SCALE GENOMIC DNA]</scope>
    <source>
        <strain evidence="1 2">DSM 14878</strain>
    </source>
</reference>
<dbReference type="EMBL" id="JACIDA010000001">
    <property type="protein sequence ID" value="MBB3871666.1"/>
    <property type="molecule type" value="Genomic_DNA"/>
</dbReference>
<organism evidence="1 2">
    <name type="scientific">Brevundimonas mediterranea</name>
    <dbReference type="NCBI Taxonomy" id="74329"/>
    <lineage>
        <taxon>Bacteria</taxon>
        <taxon>Pseudomonadati</taxon>
        <taxon>Pseudomonadota</taxon>
        <taxon>Alphaproteobacteria</taxon>
        <taxon>Caulobacterales</taxon>
        <taxon>Caulobacteraceae</taxon>
        <taxon>Brevundimonas</taxon>
    </lineage>
</organism>
<dbReference type="RefSeq" id="WP_183195820.1">
    <property type="nucleotide sequence ID" value="NZ_JACIDA010000001.1"/>
</dbReference>
<dbReference type="Proteomes" id="UP000532936">
    <property type="component" value="Unassembled WGS sequence"/>
</dbReference>
<evidence type="ECO:0000313" key="2">
    <source>
        <dbReference type="Proteomes" id="UP000532936"/>
    </source>
</evidence>
<name>A0A7W6A1S7_9CAUL</name>
<sequence length="173" mass="19345">MKKTSASLTRRDEILIRVAMDHEDIEIAGLAGEFAASCVFDQAGVGWIDLGQRPDHHSTFLKSLTAHRPDYLVFYGGGSILIDVKTYRPRQQGSEGHLFGITSVDRNDLKATQNASGIPVALLFWNRLAYGRFEYRICLLDDLLVPHTDDKGTEWLCRDFSAEELTTTRLAAS</sequence>
<dbReference type="AlphaFoldDB" id="A0A7W6A1S7"/>
<comment type="caution">
    <text evidence="1">The sequence shown here is derived from an EMBL/GenBank/DDBJ whole genome shotgun (WGS) entry which is preliminary data.</text>
</comment>